<dbReference type="InterPro" id="IPR010982">
    <property type="entry name" value="Lambda_DNA-bd_dom_sf"/>
</dbReference>
<dbReference type="SMART" id="SM00530">
    <property type="entry name" value="HTH_XRE"/>
    <property type="match status" value="1"/>
</dbReference>
<organism evidence="2 3">
    <name type="scientific">Pseudomonas nitroreducens</name>
    <dbReference type="NCBI Taxonomy" id="46680"/>
    <lineage>
        <taxon>Bacteria</taxon>
        <taxon>Pseudomonadati</taxon>
        <taxon>Pseudomonadota</taxon>
        <taxon>Gammaproteobacteria</taxon>
        <taxon>Pseudomonadales</taxon>
        <taxon>Pseudomonadaceae</taxon>
        <taxon>Pseudomonas</taxon>
    </lineage>
</organism>
<dbReference type="PROSITE" id="PS50943">
    <property type="entry name" value="HTH_CROC1"/>
    <property type="match status" value="1"/>
</dbReference>
<geneLocation type="plasmid" evidence="3">
    <name>ppnihbp1_1</name>
</geneLocation>
<dbReference type="Pfam" id="PF01381">
    <property type="entry name" value="HTH_3"/>
    <property type="match status" value="1"/>
</dbReference>
<accession>A0A6G6J7T5</accession>
<dbReference type="SUPFAM" id="SSF47413">
    <property type="entry name" value="lambda repressor-like DNA-binding domains"/>
    <property type="match status" value="1"/>
</dbReference>
<protein>
    <submittedName>
        <fullName evidence="2">Helix-turn-helix transcriptional regulator</fullName>
    </submittedName>
</protein>
<proteinExistence type="predicted"/>
<name>A0A6G6J7T5_PSENT</name>
<dbReference type="RefSeq" id="WP_081754114.1">
    <property type="nucleotide sequence ID" value="NZ_CP049142.1"/>
</dbReference>
<dbReference type="EMBL" id="CP049142">
    <property type="protein sequence ID" value="QIE91445.1"/>
    <property type="molecule type" value="Genomic_DNA"/>
</dbReference>
<dbReference type="KEGG" id="pnt:G5B91_34480"/>
<gene>
    <name evidence="2" type="ORF">G5B91_34480</name>
</gene>
<dbReference type="Gene3D" id="1.10.260.40">
    <property type="entry name" value="lambda repressor-like DNA-binding domains"/>
    <property type="match status" value="1"/>
</dbReference>
<dbReference type="AlphaFoldDB" id="A0A6G6J7T5"/>
<sequence length="83" mass="9035">MYKDRIRAARAYAHLSQIELARLVGMHQTAISELERGYSASSTHTAAIARACGVNEIWLERGEGQMVSPVLSAQPGKPVRSLA</sequence>
<dbReference type="Proteomes" id="UP000501063">
    <property type="component" value="Plasmid pPniHBP1_1"/>
</dbReference>
<dbReference type="GO" id="GO:0003677">
    <property type="term" value="F:DNA binding"/>
    <property type="evidence" value="ECO:0007669"/>
    <property type="project" value="InterPro"/>
</dbReference>
<dbReference type="InterPro" id="IPR001387">
    <property type="entry name" value="Cro/C1-type_HTH"/>
</dbReference>
<feature type="domain" description="HTH cro/C1-type" evidence="1">
    <location>
        <begin position="6"/>
        <end position="59"/>
    </location>
</feature>
<evidence type="ECO:0000313" key="3">
    <source>
        <dbReference type="Proteomes" id="UP000501063"/>
    </source>
</evidence>
<evidence type="ECO:0000313" key="2">
    <source>
        <dbReference type="EMBL" id="QIE91445.1"/>
    </source>
</evidence>
<keyword evidence="2" id="KW-0614">Plasmid</keyword>
<dbReference type="CDD" id="cd00093">
    <property type="entry name" value="HTH_XRE"/>
    <property type="match status" value="1"/>
</dbReference>
<evidence type="ECO:0000259" key="1">
    <source>
        <dbReference type="PROSITE" id="PS50943"/>
    </source>
</evidence>
<reference evidence="2 3" key="1">
    <citation type="submission" date="2020-02" db="EMBL/GenBank/DDBJ databases">
        <title>Integrative conjugative elements (ICEs) and plasmids drive adaptation of Pseudomonas nitroreducens strain HBP1 to wastewater environment.</title>
        <authorList>
            <person name="Sentchilo V."/>
            <person name="Carraro N."/>
            <person name="Bertelli C."/>
            <person name="van der Meer J.R."/>
        </authorList>
    </citation>
    <scope>NUCLEOTIDE SEQUENCE [LARGE SCALE GENOMIC DNA]</scope>
    <source>
        <strain evidence="2 3">HBP1</strain>
        <plasmid evidence="3">ppnihbp1_1</plasmid>
    </source>
</reference>